<dbReference type="EMBL" id="FZOS01000019">
    <property type="protein sequence ID" value="SNS85381.1"/>
    <property type="molecule type" value="Genomic_DNA"/>
</dbReference>
<evidence type="ECO:0000313" key="3">
    <source>
        <dbReference type="Proteomes" id="UP000198281"/>
    </source>
</evidence>
<keyword evidence="3" id="KW-1185">Reference proteome</keyword>
<dbReference type="AlphaFoldDB" id="A0A239HVW4"/>
<accession>A0A239HVW4</accession>
<protein>
    <submittedName>
        <fullName evidence="2">Uncharacterized protein</fullName>
    </submittedName>
</protein>
<gene>
    <name evidence="2" type="ORF">SAMN06295912_11960</name>
</gene>
<organism evidence="2 3">
    <name type="scientific">Edaphosphingomonas laterariae</name>
    <dbReference type="NCBI Taxonomy" id="861865"/>
    <lineage>
        <taxon>Bacteria</taxon>
        <taxon>Pseudomonadati</taxon>
        <taxon>Pseudomonadota</taxon>
        <taxon>Alphaproteobacteria</taxon>
        <taxon>Sphingomonadales</taxon>
        <taxon>Rhizorhabdaceae</taxon>
        <taxon>Edaphosphingomonas</taxon>
    </lineage>
</organism>
<feature type="compositionally biased region" description="Polar residues" evidence="1">
    <location>
        <begin position="266"/>
        <end position="278"/>
    </location>
</feature>
<feature type="region of interest" description="Disordered" evidence="1">
    <location>
        <begin position="239"/>
        <end position="278"/>
    </location>
</feature>
<evidence type="ECO:0000256" key="1">
    <source>
        <dbReference type="SAM" id="MobiDB-lite"/>
    </source>
</evidence>
<sequence length="278" mass="29472">MRAFGRPAGSRPLDACETAHLPCRLARMRVGRAGCARGGYVALERAPSARPARRHCFRSGMGSGAGGACPAAGRSLRPRCAADAPIAIRCRHAGAPLMHLTAPARAPVAQGGCRISAALSRACRRAGAAASQGCRVAVPGTAPCRRHSGASPPQGAARPRAALNFLNPVMSPSGPAYWIRTHIIAATNPEMPCTLQNRFLIEAAKRNVLPLDPRSENLTLAPAKGWPQCCHFEPLTDDEAEEGGIAPDRQFDADRAEHSQCHAQREQQVNVDRQSIGH</sequence>
<dbReference type="Proteomes" id="UP000198281">
    <property type="component" value="Unassembled WGS sequence"/>
</dbReference>
<proteinExistence type="predicted"/>
<name>A0A239HVW4_9SPHN</name>
<reference evidence="3" key="1">
    <citation type="submission" date="2017-06" db="EMBL/GenBank/DDBJ databases">
        <authorList>
            <person name="Varghese N."/>
            <person name="Submissions S."/>
        </authorList>
    </citation>
    <scope>NUCLEOTIDE SEQUENCE [LARGE SCALE GENOMIC DNA]</scope>
    <source>
        <strain evidence="3">LNB2</strain>
    </source>
</reference>
<feature type="compositionally biased region" description="Basic and acidic residues" evidence="1">
    <location>
        <begin position="249"/>
        <end position="265"/>
    </location>
</feature>
<evidence type="ECO:0000313" key="2">
    <source>
        <dbReference type="EMBL" id="SNS85381.1"/>
    </source>
</evidence>